<dbReference type="STRING" id="764299.STRIC_2529"/>
<name>G5K2C0_9STRE</name>
<accession>G5K2C0</accession>
<reference evidence="1 2" key="1">
    <citation type="journal article" date="2014" name="Int. J. Syst. Evol. Microbiol.">
        <title>Phylogenomics and the dynamic genome evolution of the genus Streptococcus.</title>
        <authorList>
            <consortium name="The Broad Institute Genome Sequencing Platform"/>
            <person name="Richards V.P."/>
            <person name="Palmer S.R."/>
            <person name="Pavinski Bitar P.D."/>
            <person name="Qin X."/>
            <person name="Weinstock G.M."/>
            <person name="Highlander S.K."/>
            <person name="Town C.D."/>
            <person name="Burne R.A."/>
            <person name="Stanhope M.J."/>
        </authorList>
    </citation>
    <scope>NUCLEOTIDE SEQUENCE [LARGE SCALE GENOMIC DNA]</scope>
    <source>
        <strain evidence="1 2">707-05</strain>
    </source>
</reference>
<evidence type="ECO:0000313" key="2">
    <source>
        <dbReference type="Proteomes" id="UP000003330"/>
    </source>
</evidence>
<comment type="caution">
    <text evidence="1">The sequence shown here is derived from an EMBL/GenBank/DDBJ whole genome shotgun (WGS) entry which is preliminary data.</text>
</comment>
<gene>
    <name evidence="1" type="ORF">STRIC_2529</name>
</gene>
<sequence>MLEQIEPDSIRNQRLVVNSPEMVTITKAEYDLLIEIKNKFLKS</sequence>
<dbReference type="AlphaFoldDB" id="G5K2C0"/>
<proteinExistence type="predicted"/>
<dbReference type="Proteomes" id="UP000003330">
    <property type="component" value="Unassembled WGS sequence"/>
</dbReference>
<evidence type="ECO:0000313" key="1">
    <source>
        <dbReference type="EMBL" id="EHI70304.1"/>
    </source>
</evidence>
<organism evidence="1 2">
    <name type="scientific">Streptococcus ictaluri 707-05</name>
    <dbReference type="NCBI Taxonomy" id="764299"/>
    <lineage>
        <taxon>Bacteria</taxon>
        <taxon>Bacillati</taxon>
        <taxon>Bacillota</taxon>
        <taxon>Bacilli</taxon>
        <taxon>Lactobacillales</taxon>
        <taxon>Streptococcaceae</taxon>
        <taxon>Streptococcus</taxon>
    </lineage>
</organism>
<dbReference type="EMBL" id="AEUX02000005">
    <property type="protein sequence ID" value="EHI70304.1"/>
    <property type="molecule type" value="Genomic_DNA"/>
</dbReference>
<keyword evidence="2" id="KW-1185">Reference proteome</keyword>
<protein>
    <submittedName>
        <fullName evidence="1">Uncharacterized protein</fullName>
    </submittedName>
</protein>